<evidence type="ECO:0000256" key="6">
    <source>
        <dbReference type="ARBA" id="ARBA00023163"/>
    </source>
</evidence>
<keyword evidence="5" id="KW-0238">DNA-binding</keyword>
<evidence type="ECO:0000256" key="5">
    <source>
        <dbReference type="ARBA" id="ARBA00023125"/>
    </source>
</evidence>
<dbReference type="InterPro" id="IPR036388">
    <property type="entry name" value="WH-like_DNA-bd_sf"/>
</dbReference>
<comment type="subcellular location">
    <subcellularLocation>
        <location evidence="1">Nucleus</location>
    </subcellularLocation>
</comment>
<evidence type="ECO:0000313" key="12">
    <source>
        <dbReference type="EMBL" id="RKP21972.1"/>
    </source>
</evidence>
<dbReference type="AlphaFoldDB" id="A0A4P9YRI6"/>
<evidence type="ECO:0000256" key="4">
    <source>
        <dbReference type="ARBA" id="ARBA00023015"/>
    </source>
</evidence>
<evidence type="ECO:0000256" key="2">
    <source>
        <dbReference type="ARBA" id="ARBA00009543"/>
    </source>
</evidence>
<keyword evidence="7" id="KW-0539">Nucleus</keyword>
<dbReference type="Pfam" id="PF17683">
    <property type="entry name" value="TFIIF_beta_N"/>
    <property type="match status" value="1"/>
</dbReference>
<gene>
    <name evidence="12" type="ORF">ROZALSC1DRAFT_26629</name>
</gene>
<dbReference type="Proteomes" id="UP000281549">
    <property type="component" value="Unassembled WGS sequence"/>
</dbReference>
<evidence type="ECO:0000256" key="1">
    <source>
        <dbReference type="ARBA" id="ARBA00004123"/>
    </source>
</evidence>
<feature type="domain" description="TFIIF beta subunit N-terminal" evidence="11">
    <location>
        <begin position="10"/>
        <end position="89"/>
    </location>
</feature>
<evidence type="ECO:0000256" key="8">
    <source>
        <dbReference type="ARBA" id="ARBA00081473"/>
    </source>
</evidence>
<dbReference type="PANTHER" id="PTHR10445:SF0">
    <property type="entry name" value="GENERAL TRANSCRIPTION FACTOR IIF SUBUNIT 2"/>
    <property type="match status" value="1"/>
</dbReference>
<evidence type="ECO:0000256" key="7">
    <source>
        <dbReference type="ARBA" id="ARBA00023242"/>
    </source>
</evidence>
<dbReference type="FunFam" id="1.10.10.10:FF:000035">
    <property type="entry name" value="General transcription factor IIF subunit 2"/>
    <property type="match status" value="1"/>
</dbReference>
<protein>
    <recommendedName>
        <fullName evidence="3">Transcription initiation factor IIF subunit beta</fullName>
    </recommendedName>
    <alternativeName>
        <fullName evidence="9">TFIIF medium subunit</fullName>
    </alternativeName>
    <alternativeName>
        <fullName evidence="8">TFIIF-beta</fullName>
    </alternativeName>
</protein>
<dbReference type="CDD" id="cd07980">
    <property type="entry name" value="TFIIF_beta"/>
    <property type="match status" value="1"/>
</dbReference>
<feature type="domain" description="TFIIF beta subunit HTH" evidence="10">
    <location>
        <begin position="165"/>
        <end position="227"/>
    </location>
</feature>
<dbReference type="EMBL" id="ML004916">
    <property type="protein sequence ID" value="RKP21972.1"/>
    <property type="molecule type" value="Genomic_DNA"/>
</dbReference>
<evidence type="ECO:0000259" key="10">
    <source>
        <dbReference type="Pfam" id="PF02270"/>
    </source>
</evidence>
<keyword evidence="6" id="KW-0804">Transcription</keyword>
<dbReference type="GO" id="GO:0006367">
    <property type="term" value="P:transcription initiation at RNA polymerase II promoter"/>
    <property type="evidence" value="ECO:0007669"/>
    <property type="project" value="InterPro"/>
</dbReference>
<evidence type="ECO:0000259" key="11">
    <source>
        <dbReference type="Pfam" id="PF17683"/>
    </source>
</evidence>
<comment type="similarity">
    <text evidence="2">Belongs to the TFIIF beta subunit family.</text>
</comment>
<dbReference type="SUPFAM" id="SSF46785">
    <property type="entry name" value="Winged helix' DNA-binding domain"/>
    <property type="match status" value="1"/>
</dbReference>
<evidence type="ECO:0000313" key="13">
    <source>
        <dbReference type="Proteomes" id="UP000281549"/>
    </source>
</evidence>
<evidence type="ECO:0000256" key="9">
    <source>
        <dbReference type="ARBA" id="ARBA00081863"/>
    </source>
</evidence>
<dbReference type="GO" id="GO:0005674">
    <property type="term" value="C:transcription factor TFIIF complex"/>
    <property type="evidence" value="ECO:0007669"/>
    <property type="project" value="InterPro"/>
</dbReference>
<reference evidence="13" key="1">
    <citation type="journal article" date="2018" name="Nat. Microbiol.">
        <title>Leveraging single-cell genomics to expand the fungal tree of life.</title>
        <authorList>
            <person name="Ahrendt S.R."/>
            <person name="Quandt C.A."/>
            <person name="Ciobanu D."/>
            <person name="Clum A."/>
            <person name="Salamov A."/>
            <person name="Andreopoulos B."/>
            <person name="Cheng J.F."/>
            <person name="Woyke T."/>
            <person name="Pelin A."/>
            <person name="Henrissat B."/>
            <person name="Reynolds N.K."/>
            <person name="Benny G.L."/>
            <person name="Smith M.E."/>
            <person name="James T.Y."/>
            <person name="Grigoriev I.V."/>
        </authorList>
    </citation>
    <scope>NUCLEOTIDE SEQUENCE [LARGE SCALE GENOMIC DNA]</scope>
    <source>
        <strain evidence="13">CSF55</strain>
    </source>
</reference>
<dbReference type="InterPro" id="IPR003196">
    <property type="entry name" value="TFIIF_beta"/>
</dbReference>
<dbReference type="InterPro" id="IPR011039">
    <property type="entry name" value="TFIIF_interaction"/>
</dbReference>
<name>A0A4P9YRI6_ROZAC</name>
<sequence length="236" mass="27318">MTSFDSKALNRRVWLVKLPKSLAEKWNTLPQNNVELGTLRFGDTKMDGSQDISLTLSNIPQHEGIPKEFSFENGGRKDINMHVLRLDDQGNPIGIQGVIDREIVLKPSRTQDVASILKRETLEAMKPKRKIVEVDVVKDKVGFVKPIAYTQDYLNKQLQEGKRDRLPKEHVLNQLFKAFEKHPYWALKDLVRTTNQPVTYIKELLNEICVINSRGPYKNLYQLRQDFTQRTSMDID</sequence>
<dbReference type="InterPro" id="IPR040450">
    <property type="entry name" value="TFIIF_beta_HTH"/>
</dbReference>
<evidence type="ECO:0000256" key="3">
    <source>
        <dbReference type="ARBA" id="ARBA00021453"/>
    </source>
</evidence>
<dbReference type="Gene3D" id="1.10.10.10">
    <property type="entry name" value="Winged helix-like DNA-binding domain superfamily/Winged helix DNA-binding domain"/>
    <property type="match status" value="1"/>
</dbReference>
<dbReference type="SUPFAM" id="SSF50916">
    <property type="entry name" value="Rap30/74 interaction domains"/>
    <property type="match status" value="1"/>
</dbReference>
<keyword evidence="4" id="KW-0805">Transcription regulation</keyword>
<dbReference type="GO" id="GO:0003677">
    <property type="term" value="F:DNA binding"/>
    <property type="evidence" value="ECO:0007669"/>
    <property type="project" value="UniProtKB-KW"/>
</dbReference>
<dbReference type="InterPro" id="IPR036390">
    <property type="entry name" value="WH_DNA-bd_sf"/>
</dbReference>
<dbReference type="Pfam" id="PF02270">
    <property type="entry name" value="TFIIF_beta"/>
    <property type="match status" value="1"/>
</dbReference>
<accession>A0A4P9YRI6</accession>
<dbReference type="InterPro" id="IPR040504">
    <property type="entry name" value="TFIIF_beta_N"/>
</dbReference>
<dbReference type="PANTHER" id="PTHR10445">
    <property type="entry name" value="GENERAL TRANSCRIPTION FACTOR IIF SUBUNIT 2"/>
    <property type="match status" value="1"/>
</dbReference>
<organism evidence="12 13">
    <name type="scientific">Rozella allomycis (strain CSF55)</name>
    <dbReference type="NCBI Taxonomy" id="988480"/>
    <lineage>
        <taxon>Eukaryota</taxon>
        <taxon>Fungi</taxon>
        <taxon>Fungi incertae sedis</taxon>
        <taxon>Cryptomycota</taxon>
        <taxon>Cryptomycota incertae sedis</taxon>
        <taxon>Rozella</taxon>
    </lineage>
</organism>
<proteinExistence type="inferred from homology"/>